<dbReference type="AlphaFoldDB" id="A0A8J8JUK3"/>
<dbReference type="Gene3D" id="3.20.20.140">
    <property type="entry name" value="Metal-dependent hydrolases"/>
    <property type="match status" value="1"/>
</dbReference>
<dbReference type="GO" id="GO:0005829">
    <property type="term" value="C:cytosol"/>
    <property type="evidence" value="ECO:0007669"/>
    <property type="project" value="TreeGrafter"/>
</dbReference>
<dbReference type="InterPro" id="IPR001130">
    <property type="entry name" value="TatD-like"/>
</dbReference>
<dbReference type="Pfam" id="PF01026">
    <property type="entry name" value="TatD_DNase"/>
    <property type="match status" value="1"/>
</dbReference>
<reference evidence="1" key="1">
    <citation type="submission" date="2019-10" db="EMBL/GenBank/DDBJ databases">
        <title>Draft genome sequence of Panacibacter sp. KCS-6.</title>
        <authorList>
            <person name="Yim K.J."/>
        </authorList>
    </citation>
    <scope>NUCLEOTIDE SEQUENCE</scope>
    <source>
        <strain evidence="1">KCS-6</strain>
    </source>
</reference>
<organism evidence="1 2">
    <name type="scientific">Limnovirga soli</name>
    <dbReference type="NCBI Taxonomy" id="2656915"/>
    <lineage>
        <taxon>Bacteria</taxon>
        <taxon>Pseudomonadati</taxon>
        <taxon>Bacteroidota</taxon>
        <taxon>Chitinophagia</taxon>
        <taxon>Chitinophagales</taxon>
        <taxon>Chitinophagaceae</taxon>
        <taxon>Limnovirga</taxon>
    </lineage>
</organism>
<dbReference type="SUPFAM" id="SSF51556">
    <property type="entry name" value="Metallo-dependent hydrolases"/>
    <property type="match status" value="1"/>
</dbReference>
<name>A0A8J8JUK3_9BACT</name>
<dbReference type="PANTHER" id="PTHR46124:SF3">
    <property type="entry name" value="HYDROLASE"/>
    <property type="match status" value="1"/>
</dbReference>
<protein>
    <submittedName>
        <fullName evidence="1">TatD family deoxyribonuclease</fullName>
    </submittedName>
</protein>
<dbReference type="InterPro" id="IPR032466">
    <property type="entry name" value="Metal_Hydrolase"/>
</dbReference>
<dbReference type="EMBL" id="WHPF01000013">
    <property type="protein sequence ID" value="NNV57123.1"/>
    <property type="molecule type" value="Genomic_DNA"/>
</dbReference>
<sequence>MILLINIHSHSPAQKGEWVIQNKYAGFDTISTQGNYSVGLHPWYINEATWEPAFLEIQQAANTTAVKAVGECGLDKICTTPFPLQETVFAAHIRLANAIGKPLIIHCVQAYEEVFALLVKQSVEVPVVFHGFNKKLPLAHRITKAGYYISFGKALQQPRIQQIFAALPLQQCLLETDDAAITISEVYTWAATAVNIEKDLFSLHIEQNASALFGNLTQ</sequence>
<proteinExistence type="predicted"/>
<dbReference type="Proteomes" id="UP000598971">
    <property type="component" value="Unassembled WGS sequence"/>
</dbReference>
<gene>
    <name evidence="1" type="ORF">GD597_16740</name>
</gene>
<dbReference type="PANTHER" id="PTHR46124">
    <property type="entry name" value="D-AMINOACYL-TRNA DEACYLASE"/>
    <property type="match status" value="1"/>
</dbReference>
<dbReference type="GO" id="GO:0016788">
    <property type="term" value="F:hydrolase activity, acting on ester bonds"/>
    <property type="evidence" value="ECO:0007669"/>
    <property type="project" value="InterPro"/>
</dbReference>
<keyword evidence="2" id="KW-1185">Reference proteome</keyword>
<comment type="caution">
    <text evidence="1">The sequence shown here is derived from an EMBL/GenBank/DDBJ whole genome shotgun (WGS) entry which is preliminary data.</text>
</comment>
<evidence type="ECO:0000313" key="2">
    <source>
        <dbReference type="Proteomes" id="UP000598971"/>
    </source>
</evidence>
<evidence type="ECO:0000313" key="1">
    <source>
        <dbReference type="EMBL" id="NNV57123.1"/>
    </source>
</evidence>
<accession>A0A8J8JUK3</accession>